<dbReference type="SUPFAM" id="SSF52518">
    <property type="entry name" value="Thiamin diphosphate-binding fold (THDP-binding)"/>
    <property type="match status" value="2"/>
</dbReference>
<dbReference type="GO" id="GO:0005829">
    <property type="term" value="C:cytosol"/>
    <property type="evidence" value="ECO:0007669"/>
    <property type="project" value="TreeGrafter"/>
</dbReference>
<proteinExistence type="inferred from homology"/>
<comment type="similarity">
    <text evidence="2 10">Belongs to the transketolase family. DXPS subfamily.</text>
</comment>
<dbReference type="Gene3D" id="3.40.50.920">
    <property type="match status" value="1"/>
</dbReference>
<dbReference type="InterPro" id="IPR033248">
    <property type="entry name" value="Transketolase_C"/>
</dbReference>
<comment type="subunit">
    <text evidence="3 10">Homodimer.</text>
</comment>
<keyword evidence="5 10" id="KW-0479">Metal-binding</keyword>
<dbReference type="InterPro" id="IPR029061">
    <property type="entry name" value="THDP-binding"/>
</dbReference>
<dbReference type="GO" id="GO:0019288">
    <property type="term" value="P:isopentenyl diphosphate biosynthetic process, methylerythritol 4-phosphate pathway"/>
    <property type="evidence" value="ECO:0007669"/>
    <property type="project" value="TreeGrafter"/>
</dbReference>
<dbReference type="Proteomes" id="UP000824132">
    <property type="component" value="Unassembled WGS sequence"/>
</dbReference>
<evidence type="ECO:0000259" key="11">
    <source>
        <dbReference type="SMART" id="SM00861"/>
    </source>
</evidence>
<feature type="binding site" evidence="10">
    <location>
        <position position="345"/>
    </location>
    <ligand>
        <name>thiamine diphosphate</name>
        <dbReference type="ChEBI" id="CHEBI:58937"/>
    </ligand>
</feature>
<evidence type="ECO:0000313" key="13">
    <source>
        <dbReference type="Proteomes" id="UP000824132"/>
    </source>
</evidence>
<dbReference type="Pfam" id="PF02779">
    <property type="entry name" value="Transket_pyr"/>
    <property type="match status" value="1"/>
</dbReference>
<feature type="binding site" evidence="10">
    <location>
        <begin position="137"/>
        <end position="138"/>
    </location>
    <ligand>
        <name>thiamine diphosphate</name>
        <dbReference type="ChEBI" id="CHEBI:58937"/>
    </ligand>
</feature>
<dbReference type="InterPro" id="IPR049557">
    <property type="entry name" value="Transketolase_CS"/>
</dbReference>
<keyword evidence="6 10" id="KW-0460">Magnesium</keyword>
<feature type="domain" description="Transketolase-like pyrimidine-binding" evidence="11">
    <location>
        <begin position="294"/>
        <end position="457"/>
    </location>
</feature>
<comment type="catalytic activity">
    <reaction evidence="10">
        <text>D-glyceraldehyde 3-phosphate + pyruvate + H(+) = 1-deoxy-D-xylulose 5-phosphate + CO2</text>
        <dbReference type="Rhea" id="RHEA:12605"/>
        <dbReference type="ChEBI" id="CHEBI:15361"/>
        <dbReference type="ChEBI" id="CHEBI:15378"/>
        <dbReference type="ChEBI" id="CHEBI:16526"/>
        <dbReference type="ChEBI" id="CHEBI:57792"/>
        <dbReference type="ChEBI" id="CHEBI:59776"/>
        <dbReference type="EC" id="2.2.1.7"/>
    </reaction>
</comment>
<feature type="binding site" evidence="10">
    <location>
        <position position="165"/>
    </location>
    <ligand>
        <name>Mg(2+)</name>
        <dbReference type="ChEBI" id="CHEBI:18420"/>
    </ligand>
</feature>
<feature type="binding site" evidence="10">
    <location>
        <position position="165"/>
    </location>
    <ligand>
        <name>thiamine diphosphate</name>
        <dbReference type="ChEBI" id="CHEBI:58937"/>
    </ligand>
</feature>
<reference evidence="12" key="1">
    <citation type="journal article" date="2021" name="PeerJ">
        <title>Extensive microbial diversity within the chicken gut microbiome revealed by metagenomics and culture.</title>
        <authorList>
            <person name="Gilroy R."/>
            <person name="Ravi A."/>
            <person name="Getino M."/>
            <person name="Pursley I."/>
            <person name="Horton D.L."/>
            <person name="Alikhan N.F."/>
            <person name="Baker D."/>
            <person name="Gharbi K."/>
            <person name="Hall N."/>
            <person name="Watson M."/>
            <person name="Adriaenssens E.M."/>
            <person name="Foster-Nyarko E."/>
            <person name="Jarju S."/>
            <person name="Secka A."/>
            <person name="Antonio M."/>
            <person name="Oren A."/>
            <person name="Chaudhuri R.R."/>
            <person name="La Ragione R."/>
            <person name="Hildebrand F."/>
            <person name="Pallen M.J."/>
        </authorList>
    </citation>
    <scope>NUCLEOTIDE SEQUENCE</scope>
    <source>
        <strain evidence="12">CHK187-5294</strain>
    </source>
</reference>
<dbReference type="PROSITE" id="PS00801">
    <property type="entry name" value="TRANSKETOLASE_1"/>
    <property type="match status" value="1"/>
</dbReference>
<evidence type="ECO:0000256" key="4">
    <source>
        <dbReference type="ARBA" id="ARBA00022679"/>
    </source>
</evidence>
<dbReference type="PANTHER" id="PTHR43322:SF5">
    <property type="entry name" value="1-DEOXY-D-XYLULOSE-5-PHOSPHATE SYNTHASE, CHLOROPLASTIC"/>
    <property type="match status" value="1"/>
</dbReference>
<evidence type="ECO:0000256" key="9">
    <source>
        <dbReference type="ARBA" id="ARBA00023229"/>
    </source>
</evidence>
<name>A0A9D2A9Z0_9FIRM</name>
<gene>
    <name evidence="10 12" type="primary">dxs</name>
    <name evidence="12" type="ORF">H9727_00495</name>
</gene>
<comment type="cofactor">
    <cofactor evidence="10">
        <name>Mg(2+)</name>
        <dbReference type="ChEBI" id="CHEBI:18420"/>
    </cofactor>
    <text evidence="10">Binds 1 Mg(2+) ion per subunit.</text>
</comment>
<reference evidence="12" key="2">
    <citation type="submission" date="2021-04" db="EMBL/GenBank/DDBJ databases">
        <authorList>
            <person name="Gilroy R."/>
        </authorList>
    </citation>
    <scope>NUCLEOTIDE SEQUENCE</scope>
    <source>
        <strain evidence="12">CHK187-5294</strain>
    </source>
</reference>
<comment type="pathway">
    <text evidence="1 10">Metabolic intermediate biosynthesis; 1-deoxy-D-xylulose 5-phosphate biosynthesis; 1-deoxy-D-xylulose 5-phosphate from D-glyceraldehyde 3-phosphate and pyruvate: step 1/1.</text>
</comment>
<comment type="caution">
    <text evidence="12">The sequence shown here is derived from an EMBL/GenBank/DDBJ whole genome shotgun (WGS) entry which is preliminary data.</text>
</comment>
<dbReference type="GO" id="GO:0016114">
    <property type="term" value="P:terpenoid biosynthetic process"/>
    <property type="evidence" value="ECO:0007669"/>
    <property type="project" value="UniProtKB-UniRule"/>
</dbReference>
<evidence type="ECO:0000256" key="8">
    <source>
        <dbReference type="ARBA" id="ARBA00023052"/>
    </source>
</evidence>
<dbReference type="EMBL" id="DXCL01000003">
    <property type="protein sequence ID" value="HIZ02745.1"/>
    <property type="molecule type" value="Genomic_DNA"/>
</dbReference>
<keyword evidence="9 10" id="KW-0414">Isoprene biosynthesis</keyword>
<dbReference type="InterPro" id="IPR009014">
    <property type="entry name" value="Transketo_C/PFOR_II"/>
</dbReference>
<evidence type="ECO:0000313" key="12">
    <source>
        <dbReference type="EMBL" id="HIZ02745.1"/>
    </source>
</evidence>
<dbReference type="GO" id="GO:0008661">
    <property type="term" value="F:1-deoxy-D-xylulose-5-phosphate synthase activity"/>
    <property type="evidence" value="ECO:0007669"/>
    <property type="project" value="UniProtKB-UniRule"/>
</dbReference>
<dbReference type="CDD" id="cd07033">
    <property type="entry name" value="TPP_PYR_DXS_TK_like"/>
    <property type="match status" value="1"/>
</dbReference>
<dbReference type="EC" id="2.2.1.7" evidence="10"/>
<dbReference type="Pfam" id="PF13292">
    <property type="entry name" value="DXP_synthase_N"/>
    <property type="match status" value="1"/>
</dbReference>
<evidence type="ECO:0000256" key="3">
    <source>
        <dbReference type="ARBA" id="ARBA00011738"/>
    </source>
</evidence>
<dbReference type="PANTHER" id="PTHR43322">
    <property type="entry name" value="1-D-DEOXYXYLULOSE 5-PHOSPHATE SYNTHASE-RELATED"/>
    <property type="match status" value="1"/>
</dbReference>
<dbReference type="AlphaFoldDB" id="A0A9D2A9Z0"/>
<feature type="binding site" evidence="10">
    <location>
        <position position="66"/>
    </location>
    <ligand>
        <name>thiamine diphosphate</name>
        <dbReference type="ChEBI" id="CHEBI:58937"/>
    </ligand>
</feature>
<dbReference type="Pfam" id="PF02780">
    <property type="entry name" value="Transketolase_C"/>
    <property type="match status" value="1"/>
</dbReference>
<evidence type="ECO:0000256" key="6">
    <source>
        <dbReference type="ARBA" id="ARBA00022842"/>
    </source>
</evidence>
<keyword evidence="7 10" id="KW-0784">Thiamine biosynthesis</keyword>
<evidence type="ECO:0000256" key="1">
    <source>
        <dbReference type="ARBA" id="ARBA00004980"/>
    </source>
</evidence>
<evidence type="ECO:0000256" key="5">
    <source>
        <dbReference type="ARBA" id="ARBA00022723"/>
    </source>
</evidence>
<dbReference type="CDD" id="cd02007">
    <property type="entry name" value="TPP_DXS"/>
    <property type="match status" value="1"/>
</dbReference>
<feature type="binding site" evidence="10">
    <location>
        <position position="136"/>
    </location>
    <ligand>
        <name>Mg(2+)</name>
        <dbReference type="ChEBI" id="CHEBI:18420"/>
    </ligand>
</feature>
<dbReference type="InterPro" id="IPR005477">
    <property type="entry name" value="Dxylulose-5-P_synthase"/>
</dbReference>
<dbReference type="SMART" id="SM00861">
    <property type="entry name" value="Transket_pyr"/>
    <property type="match status" value="1"/>
</dbReference>
<dbReference type="HAMAP" id="MF_00315">
    <property type="entry name" value="DXP_synth"/>
    <property type="match status" value="1"/>
</dbReference>
<dbReference type="InterPro" id="IPR005475">
    <property type="entry name" value="Transketolase-like_Pyr-bd"/>
</dbReference>
<keyword evidence="4 10" id="KW-0808">Transferase</keyword>
<dbReference type="GO" id="GO:0009228">
    <property type="term" value="P:thiamine biosynthetic process"/>
    <property type="evidence" value="ECO:0007669"/>
    <property type="project" value="UniProtKB-UniRule"/>
</dbReference>
<evidence type="ECO:0000256" key="2">
    <source>
        <dbReference type="ARBA" id="ARBA00011081"/>
    </source>
</evidence>
<sequence>MPAKDIKNHTIKQLETLAEEIRKDIVSNVKNCGGHLSSNLGAVELTLALHKVFDFPKDKLIFDVGHQSYTHKLLTGRDLSRLRTKGGASGFPDPEESEYDAFAAGHSGTSVALGIGYCAARDLRGGTEKVVCLIGDASLGNGAALESIFSSEKKPKNFVVVLNDNGMSIDKNDSAFFKAISKATAKKRYRKVNTVLSRTFKETSAFGKYLRKIKYSVKGWLNKNYFFERCGFKYVGPVNGHDLSELCAVLENIRGIDEPVLLHAVTQKGRGYAAAEEDPSRYHGVSKDFEDSDNTFSAALGNILLERAQKDTRLLAVTAAMTDGVGLASFAEKYPDRVFDAGICESFAVAMAAGMAKGGMRPVVCLYSTFLQRAYDQIVEEVCLSSLPVLFCVDRAGLVGADGKTHQGLFDVSLLRGIPNLSVYAPKDAAEFADIFDYALSKNAPAAIRYPNGVAPALGARTQISDETLWEVLEEGEDVAVLASGARAVERALRARELVFPLRPAVINCRTIKPLDEKMLASLAGKRLIAFEEGYAEGGFGSAAAEFFAERNMPVSLKIMGAENTFVPHARAQEQAEALRLSAQDLAAEIKKQFSEMQEK</sequence>
<dbReference type="Gene3D" id="3.40.50.970">
    <property type="match status" value="2"/>
</dbReference>
<dbReference type="NCBIfam" id="TIGR00204">
    <property type="entry name" value="dxs"/>
    <property type="match status" value="1"/>
</dbReference>
<dbReference type="GO" id="GO:0000287">
    <property type="term" value="F:magnesium ion binding"/>
    <property type="evidence" value="ECO:0007669"/>
    <property type="project" value="UniProtKB-UniRule"/>
</dbReference>
<feature type="binding site" evidence="10">
    <location>
        <position position="272"/>
    </location>
    <ligand>
        <name>thiamine diphosphate</name>
        <dbReference type="ChEBI" id="CHEBI:58937"/>
    </ligand>
</feature>
<accession>A0A9D2A9Z0</accession>
<comment type="function">
    <text evidence="10">Catalyzes the acyloin condensation reaction between C atoms 2 and 3 of pyruvate and glyceraldehyde 3-phosphate to yield 1-deoxy-D-xylulose-5-phosphate (DXP).</text>
</comment>
<evidence type="ECO:0000256" key="10">
    <source>
        <dbReference type="HAMAP-Rule" id="MF_00315"/>
    </source>
</evidence>
<protein>
    <recommendedName>
        <fullName evidence="10">1-deoxy-D-xylulose-5-phosphate synthase</fullName>
        <ecNumber evidence="10">2.2.1.7</ecNumber>
    </recommendedName>
    <alternativeName>
        <fullName evidence="10">1-deoxyxylulose-5-phosphate synthase</fullName>
        <shortName evidence="10">DXP synthase</shortName>
        <shortName evidence="10">DXPS</shortName>
    </alternativeName>
</protein>
<comment type="cofactor">
    <cofactor evidence="10">
        <name>thiamine diphosphate</name>
        <dbReference type="ChEBI" id="CHEBI:58937"/>
    </cofactor>
    <text evidence="10">Binds 1 thiamine pyrophosphate per subunit.</text>
</comment>
<dbReference type="SUPFAM" id="SSF52922">
    <property type="entry name" value="TK C-terminal domain-like"/>
    <property type="match status" value="1"/>
</dbReference>
<dbReference type="GO" id="GO:0030976">
    <property type="term" value="F:thiamine pyrophosphate binding"/>
    <property type="evidence" value="ECO:0007669"/>
    <property type="project" value="UniProtKB-UniRule"/>
</dbReference>
<organism evidence="12 13">
    <name type="scientific">Candidatus Borkfalkia avistercoris</name>
    <dbReference type="NCBI Taxonomy" id="2838504"/>
    <lineage>
        <taxon>Bacteria</taxon>
        <taxon>Bacillati</taxon>
        <taxon>Bacillota</taxon>
        <taxon>Clostridia</taxon>
        <taxon>Christensenellales</taxon>
        <taxon>Christensenellaceae</taxon>
        <taxon>Candidatus Borkfalkia</taxon>
    </lineage>
</organism>
<evidence type="ECO:0000256" key="7">
    <source>
        <dbReference type="ARBA" id="ARBA00022977"/>
    </source>
</evidence>
<dbReference type="NCBIfam" id="NF003933">
    <property type="entry name" value="PRK05444.2-2"/>
    <property type="match status" value="1"/>
</dbReference>
<feature type="binding site" evidence="10">
    <location>
        <begin position="105"/>
        <end position="107"/>
    </location>
    <ligand>
        <name>thiamine diphosphate</name>
        <dbReference type="ChEBI" id="CHEBI:58937"/>
    </ligand>
</feature>
<keyword evidence="8 10" id="KW-0786">Thiamine pyrophosphate</keyword>